<dbReference type="Proteomes" id="UP000318138">
    <property type="component" value="Chromosome"/>
</dbReference>
<protein>
    <recommendedName>
        <fullName evidence="6">Pilus assembly protein PilO</fullName>
    </recommendedName>
</protein>
<keyword evidence="1" id="KW-0175">Coiled coil</keyword>
<feature type="region of interest" description="Disordered" evidence="2">
    <location>
        <begin position="135"/>
        <end position="177"/>
    </location>
</feature>
<gene>
    <name evidence="4" type="ORF">FLK61_34870</name>
</gene>
<evidence type="ECO:0000256" key="2">
    <source>
        <dbReference type="SAM" id="MobiDB-lite"/>
    </source>
</evidence>
<feature type="compositionally biased region" description="Acidic residues" evidence="2">
    <location>
        <begin position="160"/>
        <end position="177"/>
    </location>
</feature>
<accession>A0A859FES8</accession>
<sequence>MTRKHYSILAGLAVVIIIALIAVFFVQIQPAREASATLTTQVDQERELIAQLEDQVEEQTLEAATRDDRSTELQRRLPVVKQTDQFILDINRAEEVSGVRVQDMLMAYDLPVYAYETIGPALRTDIEDPASTAVDVRVDDEENEENEESVNNTSESANETADENNELTDTEEQPVVDDEAIIERQLEAGEELPRGAVQQGPIDGVLKQTATITLHVNNYESLSTFLQQLENSVRILNTESIVFLGEEEDRIFDGETNIFYEVQVSSFYYPELEEELESEAPIIDYREQEEREQPFLN</sequence>
<evidence type="ECO:0000256" key="3">
    <source>
        <dbReference type="SAM" id="Phobius"/>
    </source>
</evidence>
<feature type="compositionally biased region" description="Acidic residues" evidence="2">
    <location>
        <begin position="138"/>
        <end position="148"/>
    </location>
</feature>
<keyword evidence="5" id="KW-1185">Reference proteome</keyword>
<dbReference type="RefSeq" id="WP_176009836.1">
    <property type="nucleotide sequence ID" value="NZ_CP041372.2"/>
</dbReference>
<evidence type="ECO:0000313" key="5">
    <source>
        <dbReference type="Proteomes" id="UP000318138"/>
    </source>
</evidence>
<feature type="coiled-coil region" evidence="1">
    <location>
        <begin position="35"/>
        <end position="69"/>
    </location>
</feature>
<evidence type="ECO:0008006" key="6">
    <source>
        <dbReference type="Google" id="ProtNLM"/>
    </source>
</evidence>
<name>A0A859FES8_9BACI</name>
<keyword evidence="3" id="KW-0472">Membrane</keyword>
<feature type="compositionally biased region" description="Low complexity" evidence="2">
    <location>
        <begin position="149"/>
        <end position="159"/>
    </location>
</feature>
<organism evidence="4 5">
    <name type="scientific">Paenalkalicoccus suaedae</name>
    <dbReference type="NCBI Taxonomy" id="2592382"/>
    <lineage>
        <taxon>Bacteria</taxon>
        <taxon>Bacillati</taxon>
        <taxon>Bacillota</taxon>
        <taxon>Bacilli</taxon>
        <taxon>Bacillales</taxon>
        <taxon>Bacillaceae</taxon>
        <taxon>Paenalkalicoccus</taxon>
    </lineage>
</organism>
<evidence type="ECO:0000256" key="1">
    <source>
        <dbReference type="SAM" id="Coils"/>
    </source>
</evidence>
<proteinExistence type="predicted"/>
<dbReference type="EMBL" id="CP041372">
    <property type="protein sequence ID" value="QKS71853.1"/>
    <property type="molecule type" value="Genomic_DNA"/>
</dbReference>
<dbReference type="KEGG" id="psua:FLK61_34870"/>
<dbReference type="AlphaFoldDB" id="A0A859FES8"/>
<keyword evidence="3" id="KW-0812">Transmembrane</keyword>
<reference evidence="5" key="1">
    <citation type="submission" date="2019-07" db="EMBL/GenBank/DDBJ databases">
        <title>Bacillus alkalisoli sp. nov. isolated from saline soil.</title>
        <authorList>
            <person name="Sun J.-Q."/>
            <person name="Xu L."/>
        </authorList>
    </citation>
    <scope>NUCLEOTIDE SEQUENCE [LARGE SCALE GENOMIC DNA]</scope>
    <source>
        <strain evidence="5">M4U3P1</strain>
    </source>
</reference>
<keyword evidence="3" id="KW-1133">Transmembrane helix</keyword>
<feature type="transmembrane region" description="Helical" evidence="3">
    <location>
        <begin position="6"/>
        <end position="26"/>
    </location>
</feature>
<evidence type="ECO:0000313" key="4">
    <source>
        <dbReference type="EMBL" id="QKS71853.1"/>
    </source>
</evidence>